<protein>
    <submittedName>
        <fullName evidence="3">HU family DNA-binding protein</fullName>
    </submittedName>
</protein>
<evidence type="ECO:0000256" key="1">
    <source>
        <dbReference type="ARBA" id="ARBA00023125"/>
    </source>
</evidence>
<accession>A0ABS9CCG2</accession>
<evidence type="ECO:0000313" key="4">
    <source>
        <dbReference type="Proteomes" id="UP001200470"/>
    </source>
</evidence>
<comment type="caution">
    <text evidence="3">The sequence shown here is derived from an EMBL/GenBank/DDBJ whole genome shotgun (WGS) entry which is preliminary data.</text>
</comment>
<dbReference type="SUPFAM" id="SSF47729">
    <property type="entry name" value="IHF-like DNA-binding proteins"/>
    <property type="match status" value="1"/>
</dbReference>
<keyword evidence="1 3" id="KW-0238">DNA-binding</keyword>
<name>A0ABS9CCG2_9BACT</name>
<dbReference type="RefSeq" id="WP_301637299.1">
    <property type="nucleotide sequence ID" value="NZ_JADYTN010000002.1"/>
</dbReference>
<keyword evidence="4" id="KW-1185">Reference proteome</keyword>
<sequence length="158" mass="17746">MSINYEVYKNNNSKNSAYGKYFGRVVIKSIVDTDTLADLIQQNVSVKESDVYAVLKELKNAVRQSFDNGNAVRIEGLGIFKPTISTSCVEKAADFSATNIRKKKIRFIPETVTEPMSLTRTVDGKVVTVNTRVRIKKLLQGVKFTECRKYAAPETNEE</sequence>
<dbReference type="EMBL" id="JADYTN010000002">
    <property type="protein sequence ID" value="MCF2562696.1"/>
    <property type="molecule type" value="Genomic_DNA"/>
</dbReference>
<proteinExistence type="predicted"/>
<dbReference type="InterPro" id="IPR010992">
    <property type="entry name" value="IHF-like_DNA-bd_dom_sf"/>
</dbReference>
<evidence type="ECO:0000259" key="2">
    <source>
        <dbReference type="Pfam" id="PF18291"/>
    </source>
</evidence>
<dbReference type="InterPro" id="IPR041607">
    <property type="entry name" value="HU-HIG"/>
</dbReference>
<dbReference type="Pfam" id="PF18291">
    <property type="entry name" value="HU-HIG"/>
    <property type="match status" value="1"/>
</dbReference>
<dbReference type="Proteomes" id="UP001200470">
    <property type="component" value="Unassembled WGS sequence"/>
</dbReference>
<reference evidence="3 4" key="1">
    <citation type="submission" date="2020-12" db="EMBL/GenBank/DDBJ databases">
        <title>Whole genome sequences of gut porcine anaerobes.</title>
        <authorList>
            <person name="Kubasova T."/>
            <person name="Jahodarova E."/>
            <person name="Rychlik I."/>
        </authorList>
    </citation>
    <scope>NUCLEOTIDE SEQUENCE [LARGE SCALE GENOMIC DNA]</scope>
    <source>
        <strain evidence="3 4">An925</strain>
    </source>
</reference>
<gene>
    <name evidence="3" type="ORF">I6E12_01005</name>
</gene>
<dbReference type="GO" id="GO:0003677">
    <property type="term" value="F:DNA binding"/>
    <property type="evidence" value="ECO:0007669"/>
    <property type="project" value="UniProtKB-KW"/>
</dbReference>
<evidence type="ECO:0000313" key="3">
    <source>
        <dbReference type="EMBL" id="MCF2562696.1"/>
    </source>
</evidence>
<feature type="domain" description="HU" evidence="2">
    <location>
        <begin position="1"/>
        <end position="111"/>
    </location>
</feature>
<organism evidence="3 4">
    <name type="scientific">Xylanibacter brevis</name>
    <dbReference type="NCBI Taxonomy" id="83231"/>
    <lineage>
        <taxon>Bacteria</taxon>
        <taxon>Pseudomonadati</taxon>
        <taxon>Bacteroidota</taxon>
        <taxon>Bacteroidia</taxon>
        <taxon>Bacteroidales</taxon>
        <taxon>Prevotellaceae</taxon>
        <taxon>Xylanibacter</taxon>
    </lineage>
</organism>